<accession>A0A0F9V4S0</accession>
<gene>
    <name evidence="1" type="ORF">LCGC14_0185130</name>
</gene>
<dbReference type="EMBL" id="LAZR01000076">
    <property type="protein sequence ID" value="KKN94697.1"/>
    <property type="molecule type" value="Genomic_DNA"/>
</dbReference>
<sequence>MNIEALPQDQKLITKPNLCRAMDMTRSGIDKLLKNDPSFPRPLKFSDSQQATCYFPVAEVNDWLEAKLAERGAA</sequence>
<name>A0A0F9V4S0_9ZZZZ</name>
<evidence type="ECO:0008006" key="2">
    <source>
        <dbReference type="Google" id="ProtNLM"/>
    </source>
</evidence>
<evidence type="ECO:0000313" key="1">
    <source>
        <dbReference type="EMBL" id="KKN94697.1"/>
    </source>
</evidence>
<reference evidence="1" key="1">
    <citation type="journal article" date="2015" name="Nature">
        <title>Complex archaea that bridge the gap between prokaryotes and eukaryotes.</title>
        <authorList>
            <person name="Spang A."/>
            <person name="Saw J.H."/>
            <person name="Jorgensen S.L."/>
            <person name="Zaremba-Niedzwiedzka K."/>
            <person name="Martijn J."/>
            <person name="Lind A.E."/>
            <person name="van Eijk R."/>
            <person name="Schleper C."/>
            <person name="Guy L."/>
            <person name="Ettema T.J."/>
        </authorList>
    </citation>
    <scope>NUCLEOTIDE SEQUENCE</scope>
</reference>
<dbReference type="AlphaFoldDB" id="A0A0F9V4S0"/>
<organism evidence="1">
    <name type="scientific">marine sediment metagenome</name>
    <dbReference type="NCBI Taxonomy" id="412755"/>
    <lineage>
        <taxon>unclassified sequences</taxon>
        <taxon>metagenomes</taxon>
        <taxon>ecological metagenomes</taxon>
    </lineage>
</organism>
<proteinExistence type="predicted"/>
<protein>
    <recommendedName>
        <fullName evidence="2">Transcriptional regulator</fullName>
    </recommendedName>
</protein>
<comment type="caution">
    <text evidence="1">The sequence shown here is derived from an EMBL/GenBank/DDBJ whole genome shotgun (WGS) entry which is preliminary data.</text>
</comment>